<dbReference type="PANTHER" id="PTHR35335">
    <property type="entry name" value="UPF0716 PROTEIN FXSA"/>
    <property type="match status" value="1"/>
</dbReference>
<feature type="transmembrane region" description="Helical" evidence="2">
    <location>
        <begin position="65"/>
        <end position="86"/>
    </location>
</feature>
<evidence type="ECO:0000313" key="3">
    <source>
        <dbReference type="EMBL" id="NYZ20244.1"/>
    </source>
</evidence>
<dbReference type="NCBIfam" id="NF008528">
    <property type="entry name" value="PRK11463.1-2"/>
    <property type="match status" value="1"/>
</dbReference>
<dbReference type="Proteomes" id="UP000584642">
    <property type="component" value="Unassembled WGS sequence"/>
</dbReference>
<proteinExistence type="predicted"/>
<feature type="compositionally biased region" description="Basic and acidic residues" evidence="1">
    <location>
        <begin position="172"/>
        <end position="181"/>
    </location>
</feature>
<organism evidence="3 4">
    <name type="scientific">Azospirillum oleiclasticum</name>
    <dbReference type="NCBI Taxonomy" id="2735135"/>
    <lineage>
        <taxon>Bacteria</taxon>
        <taxon>Pseudomonadati</taxon>
        <taxon>Pseudomonadota</taxon>
        <taxon>Alphaproteobacteria</taxon>
        <taxon>Rhodospirillales</taxon>
        <taxon>Azospirillaceae</taxon>
        <taxon>Azospirillum</taxon>
    </lineage>
</organism>
<comment type="caution">
    <text evidence="3">The sequence shown here is derived from an EMBL/GenBank/DDBJ whole genome shotgun (WGS) entry which is preliminary data.</text>
</comment>
<dbReference type="InterPro" id="IPR007313">
    <property type="entry name" value="FxsA"/>
</dbReference>
<sequence>MNPLLIFLILPVLEIALFIQVGDWIGLWPTVLLVIVAAFLGTALIRRQGLSVLRRAQTAADRGEAPVGAVFEGFCIVVAGVLLIIPGFLTDIVGLALFVPFLRNALGRWLLDRLRRSGGMRVWVNGRDMGDGSGRPGGTPRPPPGVIDAEYREVRTPDDDVPEIGQSRWRPGPRDGGPEPH</sequence>
<evidence type="ECO:0000313" key="4">
    <source>
        <dbReference type="Proteomes" id="UP000584642"/>
    </source>
</evidence>
<dbReference type="EMBL" id="JABFDB010000006">
    <property type="protein sequence ID" value="NYZ20244.1"/>
    <property type="molecule type" value="Genomic_DNA"/>
</dbReference>
<name>A0ABX2T7S3_9PROT</name>
<feature type="transmembrane region" description="Helical" evidence="2">
    <location>
        <begin position="92"/>
        <end position="111"/>
    </location>
</feature>
<evidence type="ECO:0000256" key="2">
    <source>
        <dbReference type="SAM" id="Phobius"/>
    </source>
</evidence>
<dbReference type="PANTHER" id="PTHR35335:SF1">
    <property type="entry name" value="UPF0716 PROTEIN FXSA"/>
    <property type="match status" value="1"/>
</dbReference>
<gene>
    <name evidence="3" type="ORF">HND93_11015</name>
</gene>
<feature type="transmembrane region" description="Helical" evidence="2">
    <location>
        <begin position="28"/>
        <end position="45"/>
    </location>
</feature>
<dbReference type="Pfam" id="PF04186">
    <property type="entry name" value="FxsA"/>
    <property type="match status" value="1"/>
</dbReference>
<reference evidence="3 4" key="1">
    <citation type="submission" date="2020-05" db="EMBL/GenBank/DDBJ databases">
        <title>Azospirillum oleiclasticum sp. nov, a nitrogen-fixing and heavy crude oil-emulsifying bacterium isolated from the crude oil of Yumen Oilfield.</title>
        <authorList>
            <person name="Wu D."/>
            <person name="Cai M."/>
            <person name="Zhang X."/>
        </authorList>
    </citation>
    <scope>NUCLEOTIDE SEQUENCE [LARGE SCALE GENOMIC DNA]</scope>
    <source>
        <strain evidence="3 4">ROY-1-1-2</strain>
    </source>
</reference>
<protein>
    <submittedName>
        <fullName evidence="3">FxsA family protein</fullName>
    </submittedName>
</protein>
<keyword evidence="2" id="KW-0812">Transmembrane</keyword>
<dbReference type="RefSeq" id="WP_180282008.1">
    <property type="nucleotide sequence ID" value="NZ_JABFDB010000006.1"/>
</dbReference>
<feature type="compositionally biased region" description="Basic and acidic residues" evidence="1">
    <location>
        <begin position="149"/>
        <end position="158"/>
    </location>
</feature>
<keyword evidence="2" id="KW-0472">Membrane</keyword>
<feature type="region of interest" description="Disordered" evidence="1">
    <location>
        <begin position="125"/>
        <end position="181"/>
    </location>
</feature>
<keyword evidence="2" id="KW-1133">Transmembrane helix</keyword>
<evidence type="ECO:0000256" key="1">
    <source>
        <dbReference type="SAM" id="MobiDB-lite"/>
    </source>
</evidence>
<accession>A0ABX2T7S3</accession>
<keyword evidence="4" id="KW-1185">Reference proteome</keyword>